<evidence type="ECO:0000256" key="4">
    <source>
        <dbReference type="ARBA" id="ARBA00022679"/>
    </source>
</evidence>
<evidence type="ECO:0000259" key="7">
    <source>
        <dbReference type="Pfam" id="PF00535"/>
    </source>
</evidence>
<dbReference type="SUPFAM" id="SSF53448">
    <property type="entry name" value="Nucleotide-diphospho-sugar transferases"/>
    <property type="match status" value="1"/>
</dbReference>
<dbReference type="Gene3D" id="3.90.550.10">
    <property type="entry name" value="Spore Coat Polysaccharide Biosynthesis Protein SpsA, Chain A"/>
    <property type="match status" value="1"/>
</dbReference>
<evidence type="ECO:0000259" key="6">
    <source>
        <dbReference type="Pfam" id="PF00534"/>
    </source>
</evidence>
<dbReference type="Pfam" id="PF13692">
    <property type="entry name" value="Glyco_trans_1_4"/>
    <property type="match status" value="1"/>
</dbReference>
<dbReference type="InterPro" id="IPR029063">
    <property type="entry name" value="SAM-dependent_MTases_sf"/>
</dbReference>
<dbReference type="InterPro" id="IPR001173">
    <property type="entry name" value="Glyco_trans_2-like"/>
</dbReference>
<name>A0A4Q1RFW9_9FIRM</name>
<dbReference type="CDD" id="cd02440">
    <property type="entry name" value="AdoMet_MTases"/>
    <property type="match status" value="1"/>
</dbReference>
<sequence>MAILNLEYYTQKDLYSDGDIEEQMLKMAKEGITCEDLSSEQVSFPVIYHFSDLRANILNWYPITKSDSVLEIGAGCGAITGTLCEKAGQVTSVELSKRRAQINYYRNEKKENLTIMVGNLNDMDLGQQYDYVVVNGVLEYAMSFTEGDTPYETFLRKMGSYLKDTGKLLIAIENKLGMKYFAGAPEDHTDIPFFGINGYPGNHSVRTFSKTELQELVKESGFPFQKFYYPYPDYKFPTEIFTDASLTTNHYGKNYPIYTDKTVDLFSETAGIEAMKKEQIADRFVNSFLLVAGKQELKEKEELLYVKLNQGRRKEFRTLTQLVRRDDGVWAEKKPLCPEAESFVAGLEKTGAQKPGKGFHNLPCRYENGGIVYPVLSGKTLEDRICDLVEKEQTGEILRTLKHVYEQVFAQRKREPEYQTEAFREVFGEHPGKDYYECVSPANVDLICANIFESGEDYEIIDYEWTFDFPIPAAFIMWRMIHELYCRIPKLGALYTQDDMNHEFGIEPSDSEIFLAWTMHFTYEYAGSDSLDIYRKDRIPVDLSETVRIYREKKQFPSKLYYDTGAGLSEENSIETTVELNRGRFQVTFDLHNVENIRGIRWNLLSDTFCEVKVEVLDCGCHGELIPFGMRIDKAADTVVFLNLAGGYFIHVTEPSELEKITISGQIRFLSQKEIAEEIQLEQERREAVRREEERKLQQRMQKEERLAAKKAEEARRQEELRAVLEFQQQPKQRAKRLVKKMLGRPVAPLVTEDQPAEQPASSCVGSIDSFSYENSVLQIIGWAFDRAYAMENTHLAFLQNGEIVAEEPLTVVYRSDVAAVLQIPEAESCGFSCVLVVQSPVETEVAVAYDTVDGEKTYPLCKIPADPTYNEIQVYTLEGQESIGNIRYFKERYLEETPVFDAKIPSDEVIDIIIPIYNGLQYFDKLFAGIEKTKMKYRLILVDDQSPDPAVREYLDRYVAEHEGTVLLRNEKNMGFLPSVNRALAIAEHHVALVNTDVEVPEGWLERLMWPIFTKEKVASSTPFTTCGTICSFPNFCEDNVIFEGMPLWQIDDAFRQIRPQYATMPTGIGFCMGMNLEAIREVGLLDEENFDKGYGEENDWCQRAIQAGYTNVQVENLFVYHKHGGSFSSEEKLRLLKSHLERLAKKHPNYNSDTAAFCRRDPARTIRLYVETQLLNQLLDVPVIVAFDHNLGGGATEYLIEKRKLALKEEKRFLTVRFDIDNMRYYLEYEYKKYKIQYFAKDLDMILDEIPRVDEIWINELVTYQEIYQVLDQILALKEKHQAHLKMLLHDFFFMCPAVNLMNDQGKYCQGADAQTCNQCIPANRSNACLDYESGTAWRTHWREFLSRCDEILAFSDDTAQLFKKTYPYLCQLHVLPHKPHYVTALDKKAKTTKTLNIGLLGVLCYKKGLDVVKEMVKEIEAQNLNIRMKLIGVSDEEIDSPVFSCTGRYTRDELPRLTMEEDIDLFFIPSIWPETFSYTTSEIMSMHMPVAVFPIGAPVERVKYYEKGLVLKETDAKSALKELQEFAEHTLHCQEMPVREKKILFVGEEISFASRYRVEHFREQLHYQGYGSDFYQADEVADLDWSEYRAVVCYRCSREDVVRAVVEQAKKVGLKVYYDIDDLIFDYEKISYLHFLTGSEYKDFKKTTEQIHSCMELCDGYFTSTHTLAGEIRSEFSGKPVVINRNCASMEMQILSHDAVEQVEKDTEHISIGYFSGSKTHDQDFEVAEEALLEVMKEHPEVRLKLVGVLSDRKMEKFGNKVEKLPFMDWKQLPAVMAGIDINLMPLEDSIFHCSKSENKWMEAALVKVPSVMSRNREMEGVIENGVDGWLCSDKEEWKKALTTLIEVKTARVQMGEKAHEKAMRQYVTQNTGKDAREELLCSEKYS</sequence>
<evidence type="ECO:0000256" key="1">
    <source>
        <dbReference type="ARBA" id="ARBA00004776"/>
    </source>
</evidence>
<dbReference type="PANTHER" id="PTHR43179:SF12">
    <property type="entry name" value="GALACTOFURANOSYLTRANSFERASE GLFT2"/>
    <property type="match status" value="1"/>
</dbReference>
<dbReference type="SUPFAM" id="SSF53335">
    <property type="entry name" value="S-adenosyl-L-methionine-dependent methyltransferases"/>
    <property type="match status" value="1"/>
</dbReference>
<evidence type="ECO:0000256" key="2">
    <source>
        <dbReference type="ARBA" id="ARBA00006739"/>
    </source>
</evidence>
<feature type="domain" description="Glycosyltransferase 2-like" evidence="7">
    <location>
        <begin position="913"/>
        <end position="1084"/>
    </location>
</feature>
<proteinExistence type="inferred from homology"/>
<dbReference type="Gene3D" id="3.40.50.2000">
    <property type="entry name" value="Glycogen Phosphorylase B"/>
    <property type="match status" value="2"/>
</dbReference>
<gene>
    <name evidence="9" type="ORF">ETP43_04310</name>
</gene>
<dbReference type="PANTHER" id="PTHR43179">
    <property type="entry name" value="RHAMNOSYLTRANSFERASE WBBL"/>
    <property type="match status" value="1"/>
</dbReference>
<dbReference type="Pfam" id="PF00535">
    <property type="entry name" value="Glycos_transf_2"/>
    <property type="match status" value="1"/>
</dbReference>
<evidence type="ECO:0000313" key="10">
    <source>
        <dbReference type="Proteomes" id="UP000290106"/>
    </source>
</evidence>
<dbReference type="SUPFAM" id="SSF53756">
    <property type="entry name" value="UDP-Glycosyltransferase/glycogen phosphorylase"/>
    <property type="match status" value="2"/>
</dbReference>
<accession>A0A4Q1RFW9</accession>
<keyword evidence="3" id="KW-0328">Glycosyltransferase</keyword>
<reference evidence="9 10" key="1">
    <citation type="submission" date="2019-01" db="EMBL/GenBank/DDBJ databases">
        <title>Blautia sp. nov. KGMB01111 isolated human feces.</title>
        <authorList>
            <person name="Park J.-E."/>
            <person name="Kim J.-S."/>
            <person name="Park S.-H."/>
        </authorList>
    </citation>
    <scope>NUCLEOTIDE SEQUENCE [LARGE SCALE GENOMIC DNA]</scope>
    <source>
        <strain evidence="9 10">KGMB01111</strain>
    </source>
</reference>
<keyword evidence="10" id="KW-1185">Reference proteome</keyword>
<evidence type="ECO:0000256" key="3">
    <source>
        <dbReference type="ARBA" id="ARBA00022676"/>
    </source>
</evidence>
<dbReference type="InterPro" id="IPR013217">
    <property type="entry name" value="Methyltransf_12"/>
</dbReference>
<dbReference type="EMBL" id="SDKC01000001">
    <property type="protein sequence ID" value="RXS74506.1"/>
    <property type="molecule type" value="Genomic_DNA"/>
</dbReference>
<evidence type="ECO:0000313" key="9">
    <source>
        <dbReference type="EMBL" id="RXS74506.1"/>
    </source>
</evidence>
<feature type="domain" description="Methyltransferase type 12" evidence="8">
    <location>
        <begin position="70"/>
        <end position="168"/>
    </location>
</feature>
<comment type="caution">
    <text evidence="9">The sequence shown here is derived from an EMBL/GenBank/DDBJ whole genome shotgun (WGS) entry which is preliminary data.</text>
</comment>
<dbReference type="Pfam" id="PF08242">
    <property type="entry name" value="Methyltransf_12"/>
    <property type="match status" value="1"/>
</dbReference>
<dbReference type="InterPro" id="IPR029044">
    <property type="entry name" value="Nucleotide-diphossugar_trans"/>
</dbReference>
<comment type="pathway">
    <text evidence="1">Cell wall biogenesis; cell wall polysaccharide biosynthesis.</text>
</comment>
<feature type="coiled-coil region" evidence="5">
    <location>
        <begin position="672"/>
        <end position="721"/>
    </location>
</feature>
<dbReference type="GO" id="GO:0016757">
    <property type="term" value="F:glycosyltransferase activity"/>
    <property type="evidence" value="ECO:0007669"/>
    <property type="project" value="UniProtKB-KW"/>
</dbReference>
<dbReference type="InterPro" id="IPR001296">
    <property type="entry name" value="Glyco_trans_1"/>
</dbReference>
<dbReference type="RefSeq" id="WP_129257145.1">
    <property type="nucleotide sequence ID" value="NZ_SDKC01000001.1"/>
</dbReference>
<feature type="domain" description="Glycosyl transferase family 1" evidence="6">
    <location>
        <begin position="1391"/>
        <end position="1533"/>
    </location>
</feature>
<dbReference type="OrthoDB" id="525353at2"/>
<dbReference type="Gene3D" id="3.40.50.150">
    <property type="entry name" value="Vaccinia Virus protein VP39"/>
    <property type="match status" value="1"/>
</dbReference>
<organism evidence="9 10">
    <name type="scientific">Blautia faecicola</name>
    <dbReference type="NCBI Taxonomy" id="2509240"/>
    <lineage>
        <taxon>Bacteria</taxon>
        <taxon>Bacillati</taxon>
        <taxon>Bacillota</taxon>
        <taxon>Clostridia</taxon>
        <taxon>Lachnospirales</taxon>
        <taxon>Lachnospiraceae</taxon>
        <taxon>Blautia</taxon>
    </lineage>
</organism>
<keyword evidence="4 9" id="KW-0808">Transferase</keyword>
<dbReference type="Proteomes" id="UP000290106">
    <property type="component" value="Unassembled WGS sequence"/>
</dbReference>
<evidence type="ECO:0000259" key="8">
    <source>
        <dbReference type="Pfam" id="PF08242"/>
    </source>
</evidence>
<dbReference type="Pfam" id="PF00534">
    <property type="entry name" value="Glycos_transf_1"/>
    <property type="match status" value="1"/>
</dbReference>
<evidence type="ECO:0000256" key="5">
    <source>
        <dbReference type="SAM" id="Coils"/>
    </source>
</evidence>
<comment type="similarity">
    <text evidence="2">Belongs to the glycosyltransferase 2 family.</text>
</comment>
<protein>
    <submittedName>
        <fullName evidence="9">Glycosyltransferase</fullName>
    </submittedName>
</protein>
<keyword evidence="5" id="KW-0175">Coiled coil</keyword>